<sequence length="315" mass="36044">MAEKKINDLVSVIIPAYNAELTIEKTLVSVFEQTYENIEIIVINDGSTDDTLKILRAFDEKIKIISTPNQGVSNARTLGTENSKGAYIQFLDADDLLDKHKINVQISALKQHDADIAYGDWQKFVIEDGEMRITEMIKRRLSDSVAVNIFSDFWCPPAVLLFSRKIISVIQWNKNLPVIQDARYLLDAALSNGIFTYTPGIMASYRIGQRNSLSTKNNLAFVKDCFVNAQEIYDYWNKESAIKKEEKHAIVRCVRYCINEFRYLDRKLQNKAIDFLLKISPNYIPEEKGSLRILSSILGYKNAEKVAMLKRRLIG</sequence>
<reference evidence="2 3" key="1">
    <citation type="submission" date="2019-04" db="EMBL/GenBank/DDBJ databases">
        <title>Pedobacter sp. AR-2-6 sp. nov., isolated from Arctic soil.</title>
        <authorList>
            <person name="Dahal R.H."/>
            <person name="Kim D.-U."/>
        </authorList>
    </citation>
    <scope>NUCLEOTIDE SEQUENCE [LARGE SCALE GENOMIC DNA]</scope>
    <source>
        <strain evidence="2 3">AR-2-6</strain>
    </source>
</reference>
<keyword evidence="3" id="KW-1185">Reference proteome</keyword>
<dbReference type="InterPro" id="IPR029044">
    <property type="entry name" value="Nucleotide-diphossugar_trans"/>
</dbReference>
<name>A0A4U1C2L1_9SPHI</name>
<accession>A0A4U1C2L1</accession>
<comment type="caution">
    <text evidence="2">The sequence shown here is derived from an EMBL/GenBank/DDBJ whole genome shotgun (WGS) entry which is preliminary data.</text>
</comment>
<feature type="domain" description="Glycosyltransferase 2-like" evidence="1">
    <location>
        <begin position="11"/>
        <end position="136"/>
    </location>
</feature>
<dbReference type="EMBL" id="SWBO01000009">
    <property type="protein sequence ID" value="TKB98230.1"/>
    <property type="molecule type" value="Genomic_DNA"/>
</dbReference>
<dbReference type="OrthoDB" id="597270at2"/>
<proteinExistence type="predicted"/>
<dbReference type="Pfam" id="PF00535">
    <property type="entry name" value="Glycos_transf_2"/>
    <property type="match status" value="1"/>
</dbReference>
<dbReference type="PANTHER" id="PTHR22916">
    <property type="entry name" value="GLYCOSYLTRANSFERASE"/>
    <property type="match status" value="1"/>
</dbReference>
<dbReference type="AlphaFoldDB" id="A0A4U1C2L1"/>
<gene>
    <name evidence="2" type="ORF">FA045_14715</name>
</gene>
<dbReference type="PANTHER" id="PTHR22916:SF3">
    <property type="entry name" value="UDP-GLCNAC:BETAGAL BETA-1,3-N-ACETYLGLUCOSAMINYLTRANSFERASE-LIKE PROTEIN 1"/>
    <property type="match status" value="1"/>
</dbReference>
<dbReference type="Proteomes" id="UP000310477">
    <property type="component" value="Unassembled WGS sequence"/>
</dbReference>
<dbReference type="GO" id="GO:0016758">
    <property type="term" value="F:hexosyltransferase activity"/>
    <property type="evidence" value="ECO:0007669"/>
    <property type="project" value="UniProtKB-ARBA"/>
</dbReference>
<protein>
    <submittedName>
        <fullName evidence="2">Glycosyltransferase</fullName>
    </submittedName>
</protein>
<dbReference type="InterPro" id="IPR001173">
    <property type="entry name" value="Glyco_trans_2-like"/>
</dbReference>
<dbReference type="SUPFAM" id="SSF53448">
    <property type="entry name" value="Nucleotide-diphospho-sugar transferases"/>
    <property type="match status" value="1"/>
</dbReference>
<dbReference type="RefSeq" id="WP_136877835.1">
    <property type="nucleotide sequence ID" value="NZ_SWBO01000009.1"/>
</dbReference>
<dbReference type="Gene3D" id="3.90.550.10">
    <property type="entry name" value="Spore Coat Polysaccharide Biosynthesis Protein SpsA, Chain A"/>
    <property type="match status" value="1"/>
</dbReference>
<evidence type="ECO:0000313" key="2">
    <source>
        <dbReference type="EMBL" id="TKB98230.1"/>
    </source>
</evidence>
<organism evidence="2 3">
    <name type="scientific">Pedobacter cryotolerans</name>
    <dbReference type="NCBI Taxonomy" id="2571270"/>
    <lineage>
        <taxon>Bacteria</taxon>
        <taxon>Pseudomonadati</taxon>
        <taxon>Bacteroidota</taxon>
        <taxon>Sphingobacteriia</taxon>
        <taxon>Sphingobacteriales</taxon>
        <taxon>Sphingobacteriaceae</taxon>
        <taxon>Pedobacter</taxon>
    </lineage>
</organism>
<evidence type="ECO:0000313" key="3">
    <source>
        <dbReference type="Proteomes" id="UP000310477"/>
    </source>
</evidence>
<evidence type="ECO:0000259" key="1">
    <source>
        <dbReference type="Pfam" id="PF00535"/>
    </source>
</evidence>
<keyword evidence="2" id="KW-0808">Transferase</keyword>